<dbReference type="InterPro" id="IPR027307">
    <property type="entry name" value="WASH7"/>
</dbReference>
<dbReference type="InterPro" id="IPR028282">
    <property type="entry name" value="WASH-7_central"/>
</dbReference>
<dbReference type="GO" id="GO:0071203">
    <property type="term" value="C:WASH complex"/>
    <property type="evidence" value="ECO:0007669"/>
    <property type="project" value="InterPro"/>
</dbReference>
<dbReference type="Pfam" id="PF14745">
    <property type="entry name" value="WASH-4_N"/>
    <property type="match status" value="1"/>
</dbReference>
<keyword evidence="4" id="KW-1185">Reference proteome</keyword>
<dbReference type="GO" id="GO:0007032">
    <property type="term" value="P:endosome organization"/>
    <property type="evidence" value="ECO:0007669"/>
    <property type="project" value="TreeGrafter"/>
</dbReference>
<dbReference type="PANTHER" id="PTHR31409">
    <property type="entry name" value="WASH COMPLEX SUBUNIT 4"/>
    <property type="match status" value="1"/>
</dbReference>
<dbReference type="Proteomes" id="UP000887574">
    <property type="component" value="Unplaced"/>
</dbReference>
<evidence type="ECO:0000259" key="1">
    <source>
        <dbReference type="Pfam" id="PF14744"/>
    </source>
</evidence>
<dbReference type="InterPro" id="IPR028283">
    <property type="entry name" value="WASH-7_C"/>
</dbReference>
<feature type="domain" description="WASH complex subunit 7 central" evidence="1">
    <location>
        <begin position="237"/>
        <end position="604"/>
    </location>
</feature>
<dbReference type="PANTHER" id="PTHR31409:SF0">
    <property type="entry name" value="WASH COMPLEX SUBUNIT 4"/>
    <property type="match status" value="1"/>
</dbReference>
<dbReference type="GO" id="GO:0016197">
    <property type="term" value="P:endosomal transport"/>
    <property type="evidence" value="ECO:0007669"/>
    <property type="project" value="TreeGrafter"/>
</dbReference>
<organism evidence="4 5">
    <name type="scientific">Ditylenchus dipsaci</name>
    <dbReference type="NCBI Taxonomy" id="166011"/>
    <lineage>
        <taxon>Eukaryota</taxon>
        <taxon>Metazoa</taxon>
        <taxon>Ecdysozoa</taxon>
        <taxon>Nematoda</taxon>
        <taxon>Chromadorea</taxon>
        <taxon>Rhabditida</taxon>
        <taxon>Tylenchina</taxon>
        <taxon>Tylenchomorpha</taxon>
        <taxon>Sphaerularioidea</taxon>
        <taxon>Anguinidae</taxon>
        <taxon>Anguininae</taxon>
        <taxon>Ditylenchus</taxon>
    </lineage>
</organism>
<evidence type="ECO:0000259" key="2">
    <source>
        <dbReference type="Pfam" id="PF14745"/>
    </source>
</evidence>
<name>A0A915ERL4_9BILA</name>
<reference evidence="5" key="1">
    <citation type="submission" date="2022-11" db="UniProtKB">
        <authorList>
            <consortium name="WormBaseParasite"/>
        </authorList>
    </citation>
    <scope>IDENTIFICATION</scope>
</reference>
<evidence type="ECO:0000313" key="4">
    <source>
        <dbReference type="Proteomes" id="UP000887574"/>
    </source>
</evidence>
<protein>
    <submittedName>
        <fullName evidence="5">WASH complex subunit 4</fullName>
    </submittedName>
</protein>
<feature type="domain" description="WASH complex subunit 7 C-terminal" evidence="3">
    <location>
        <begin position="641"/>
        <end position="808"/>
    </location>
</feature>
<proteinExistence type="predicted"/>
<feature type="domain" description="WASH complex subunit 4 N-terminal" evidence="2">
    <location>
        <begin position="76"/>
        <end position="236"/>
    </location>
</feature>
<evidence type="ECO:0000313" key="5">
    <source>
        <dbReference type="WBParaSite" id="jg8591"/>
    </source>
</evidence>
<evidence type="ECO:0000259" key="3">
    <source>
        <dbReference type="Pfam" id="PF14746"/>
    </source>
</evidence>
<accession>A0A915ERL4</accession>
<dbReference type="GO" id="GO:0005768">
    <property type="term" value="C:endosome"/>
    <property type="evidence" value="ECO:0007669"/>
    <property type="project" value="TreeGrafter"/>
</dbReference>
<sequence>MPDKHKLLIIVCLSTKKLSVSLCATHRRIVSFHLIGDIMITPTELLFAQVPEIKKLIDRKTIASITQAKATLLEKQGARIADKINRLVKCVLNGYLCEGKRLPKSSAQQIFHLIELMNSISLTFNFHWPSILEWCNHACALWSDGNMLRILEGIRQQISLQDTTAVDIASALQIAEHALCHAPTRLRLVICGMALDVANYKKTFRPLDAGEIDDFLTRLDSLSNIGLVLSRVTDCSFVYWHKSLFVLYFENLLEDSRPIDNIELFLRSFRNCSTFLNSAKHCDQEALRQSFQQYVLIQFKEKFLDKLCNEIENDLRLSFHLHQDISIEKLERRLFPPKKTSKAGDTGGKLTNSNSIRPSVSERRLVSLLDLPEFRLGDQLIHVKRYITTLLESAFYNLTVVALHDCETYSKMRLLAKTRYGLHLLADRLPYMSVEQGLDVLLVMRNIHVFVANYSYDLNEQLFVEKNSKNRHLNVMQMQQVVNSIKTHGNGILNTSCHFVYQFLKKKFQIFSQFLFDDQIKSQLIKEIKFYRDSIDELNQMYPVERAEYFNSRIKKIGSSSDISFLDKFRELITQIGNAVGFVRMFRAGASESCFYAANFSTKNKDIFTKMLPDQEPKGQPAAENESCNKHSALSAELLHSLNTNINTTFDNTDDHIEIINVLINVFAREFRNHEKFSHLRNFFIIIPALSINFIEHICSCRSRLGKHRSHETDLTFVDDGFSMGIAYILKLLNQNYFFESLNWFESLSLKYGSEADLYYEEQRNTPKHKDERNIDMSLTMKISRMEEIRREFRNLEHTLQSALIFFKVEEVELETEETFLEEF</sequence>
<dbReference type="Pfam" id="PF14746">
    <property type="entry name" value="WASH-7_C"/>
    <property type="match status" value="1"/>
</dbReference>
<dbReference type="Pfam" id="PF14744">
    <property type="entry name" value="WASH-7_mid"/>
    <property type="match status" value="1"/>
</dbReference>
<dbReference type="InterPro" id="IPR028191">
    <property type="entry name" value="WASH-4_N"/>
</dbReference>
<dbReference type="WBParaSite" id="jg8591">
    <property type="protein sequence ID" value="jg8591"/>
    <property type="gene ID" value="jg8591"/>
</dbReference>
<dbReference type="AlphaFoldDB" id="A0A915ERL4"/>